<dbReference type="GO" id="GO:0000041">
    <property type="term" value="P:transition metal ion transport"/>
    <property type="evidence" value="ECO:0007669"/>
    <property type="project" value="UniProtKB-ARBA"/>
</dbReference>
<name>A0A5J5F9V1_9PEZI</name>
<accession>A0A5J5F9V1</accession>
<dbReference type="GO" id="GO:0005524">
    <property type="term" value="F:ATP binding"/>
    <property type="evidence" value="ECO:0007669"/>
    <property type="project" value="UniProtKB-KW"/>
</dbReference>
<evidence type="ECO:0000313" key="13">
    <source>
        <dbReference type="EMBL" id="KAA8914322.1"/>
    </source>
</evidence>
<keyword evidence="3 10" id="KW-0812">Transmembrane</keyword>
<keyword evidence="6 10" id="KW-1133">Transmembrane helix</keyword>
<dbReference type="Proteomes" id="UP000326924">
    <property type="component" value="Unassembled WGS sequence"/>
</dbReference>
<feature type="domain" description="ABC transmembrane type-1" evidence="12">
    <location>
        <begin position="254"/>
        <end position="539"/>
    </location>
</feature>
<evidence type="ECO:0000256" key="5">
    <source>
        <dbReference type="ARBA" id="ARBA00022840"/>
    </source>
</evidence>
<evidence type="ECO:0000259" key="12">
    <source>
        <dbReference type="PROSITE" id="PS50929"/>
    </source>
</evidence>
<dbReference type="SUPFAM" id="SSF52540">
    <property type="entry name" value="P-loop containing nucleoside triphosphate hydrolases"/>
    <property type="match status" value="1"/>
</dbReference>
<evidence type="ECO:0000259" key="11">
    <source>
        <dbReference type="PROSITE" id="PS50893"/>
    </source>
</evidence>
<dbReference type="PROSITE" id="PS00211">
    <property type="entry name" value="ABC_TRANSPORTER_1"/>
    <property type="match status" value="1"/>
</dbReference>
<evidence type="ECO:0000256" key="7">
    <source>
        <dbReference type="ARBA" id="ARBA00023136"/>
    </source>
</evidence>
<feature type="transmembrane region" description="Helical" evidence="10">
    <location>
        <begin position="91"/>
        <end position="108"/>
    </location>
</feature>
<evidence type="ECO:0000256" key="2">
    <source>
        <dbReference type="ARBA" id="ARBA00022448"/>
    </source>
</evidence>
<dbReference type="OrthoDB" id="6500128at2759"/>
<organism evidence="13 14">
    <name type="scientific">Sphaerosporella brunnea</name>
    <dbReference type="NCBI Taxonomy" id="1250544"/>
    <lineage>
        <taxon>Eukaryota</taxon>
        <taxon>Fungi</taxon>
        <taxon>Dikarya</taxon>
        <taxon>Ascomycota</taxon>
        <taxon>Pezizomycotina</taxon>
        <taxon>Pezizomycetes</taxon>
        <taxon>Pezizales</taxon>
        <taxon>Pyronemataceae</taxon>
        <taxon>Sphaerosporella</taxon>
    </lineage>
</organism>
<evidence type="ECO:0000256" key="10">
    <source>
        <dbReference type="SAM" id="Phobius"/>
    </source>
</evidence>
<dbReference type="InterPro" id="IPR036640">
    <property type="entry name" value="ABC1_TM_sf"/>
</dbReference>
<proteinExistence type="inferred from homology"/>
<dbReference type="FunFam" id="3.40.50.300:FF:000186">
    <property type="entry name" value="ATP-binding cassette sub-family B member 7, mitochondrial"/>
    <property type="match status" value="1"/>
</dbReference>
<evidence type="ECO:0000256" key="8">
    <source>
        <dbReference type="ARBA" id="ARBA00024363"/>
    </source>
</evidence>
<dbReference type="GO" id="GO:0140359">
    <property type="term" value="F:ABC-type transporter activity"/>
    <property type="evidence" value="ECO:0007669"/>
    <property type="project" value="InterPro"/>
</dbReference>
<feature type="transmembrane region" description="Helical" evidence="10">
    <location>
        <begin position="397"/>
        <end position="417"/>
    </location>
</feature>
<keyword evidence="14" id="KW-1185">Reference proteome</keyword>
<evidence type="ECO:0000256" key="9">
    <source>
        <dbReference type="SAM" id="MobiDB-lite"/>
    </source>
</evidence>
<comment type="subcellular location">
    <subcellularLocation>
        <location evidence="1">Membrane</location>
        <topology evidence="1">Multi-pass membrane protein</topology>
    </subcellularLocation>
</comment>
<gene>
    <name evidence="13" type="ORF">FN846DRAFT_771298</name>
</gene>
<feature type="transmembrane region" description="Helical" evidence="10">
    <location>
        <begin position="514"/>
        <end position="535"/>
    </location>
</feature>
<sequence>MAAAPLLAVPPAAIRVVHYVYPTAVFVWFLASQAAAVCTMANLSAQRNDFRKRLFVFLQLALIVSYVSLPSVAVAQHVYIPQRSTIDEAHIYLLTSIVAWGVVELAMLDTQTPVWHPYYGSWFIAVTAEACLLSLSLATNAAFNKFEVARFGIQGLRMLVFAAAPLGVWAVRDKGMDSMGQESEPLLGSGPAQPPTYGTSSEADLEAEEARNIKSNMLKKIEASGNWWTYAKSYAIFWEHIWPKSNWRLQICMLLVGFCLLAQRGLNVMVPHQLGVVTNALMGGNGNTGRIPWSQLTFFIVFRWLDSTAGVAALQSYLWIPIDQFSHRSLTVASYNHVMSLSYDYHTGKKTGDVWSSITQGRSVNGFIESILFQVVPMLVDLVIAFGYFFWAFGTYMALIVAVVSISYLWITFKLSAMRNDLRRNLNMTSRNEINILIETVSSWTTVSYFNRVPYEQNRYYKAIGLFQKAERKWLLGVSVLNVAQSLTFTVGLLAASFLAVYEVTIGSQPVGSFVTLLSYWAQLAGPLGFFANFYRRIQIQMLDAERLLALFQVKPSVEDRPHALELDTVEGTVDFENVCFSYDSRKPAIRDVSFHVPAGTTVAFVGETGGGKTTCLKLLFRFYDIASGAIKIDGHDIRDIKLSSLRNHLGVVPQDPQLFSDTIMNNLKYANFDATDEEVYEACRAASIHEKILSFPDGYLSQVGERGVRLSGGELQRVAIARAILKDPKIILLDEATSMIDMETERQIQDAFQRLAKNRTMFVVAHRLSTIMDADLIIVIKDGRIAEQGTHDELLEAEGMYRQLWSKQLRPEVQPSPKP</sequence>
<dbReference type="GO" id="GO:0005774">
    <property type="term" value="C:vacuolar membrane"/>
    <property type="evidence" value="ECO:0007669"/>
    <property type="project" value="TreeGrafter"/>
</dbReference>
<feature type="transmembrane region" description="Helical" evidence="10">
    <location>
        <begin position="55"/>
        <end position="79"/>
    </location>
</feature>
<evidence type="ECO:0000256" key="1">
    <source>
        <dbReference type="ARBA" id="ARBA00004141"/>
    </source>
</evidence>
<feature type="transmembrane region" description="Helical" evidence="10">
    <location>
        <begin position="151"/>
        <end position="171"/>
    </location>
</feature>
<feature type="transmembrane region" description="Helical" evidence="10">
    <location>
        <begin position="120"/>
        <end position="139"/>
    </location>
</feature>
<feature type="domain" description="ABC transporter" evidence="11">
    <location>
        <begin position="574"/>
        <end position="808"/>
    </location>
</feature>
<feature type="transmembrane region" description="Helical" evidence="10">
    <location>
        <begin position="25"/>
        <end position="43"/>
    </location>
</feature>
<evidence type="ECO:0000313" key="14">
    <source>
        <dbReference type="Proteomes" id="UP000326924"/>
    </source>
</evidence>
<dbReference type="AlphaFoldDB" id="A0A5J5F9V1"/>
<dbReference type="SMART" id="SM00382">
    <property type="entry name" value="AAA"/>
    <property type="match status" value="1"/>
</dbReference>
<feature type="non-terminal residue" evidence="13">
    <location>
        <position position="820"/>
    </location>
</feature>
<reference evidence="13 14" key="1">
    <citation type="submission" date="2019-09" db="EMBL/GenBank/DDBJ databases">
        <title>Draft genome of the ectomycorrhizal ascomycete Sphaerosporella brunnea.</title>
        <authorList>
            <consortium name="DOE Joint Genome Institute"/>
            <person name="Benucci G.M."/>
            <person name="Marozzi G."/>
            <person name="Antonielli L."/>
            <person name="Sanchez S."/>
            <person name="Marco P."/>
            <person name="Wang X."/>
            <person name="Falini L.B."/>
            <person name="Barry K."/>
            <person name="Haridas S."/>
            <person name="Lipzen A."/>
            <person name="Labutti K."/>
            <person name="Grigoriev I.V."/>
            <person name="Murat C."/>
            <person name="Martin F."/>
            <person name="Albertini E."/>
            <person name="Donnini D."/>
            <person name="Bonito G."/>
        </authorList>
    </citation>
    <scope>NUCLEOTIDE SEQUENCE [LARGE SCALE GENOMIC DNA]</scope>
    <source>
        <strain evidence="13 14">Sb_GMNB300</strain>
    </source>
</reference>
<dbReference type="SUPFAM" id="SSF90123">
    <property type="entry name" value="ABC transporter transmembrane region"/>
    <property type="match status" value="1"/>
</dbReference>
<dbReference type="InterPro" id="IPR011527">
    <property type="entry name" value="ABC1_TM_dom"/>
</dbReference>
<dbReference type="EMBL" id="VXIS01000007">
    <property type="protein sequence ID" value="KAA8914322.1"/>
    <property type="molecule type" value="Genomic_DNA"/>
</dbReference>
<feature type="transmembrane region" description="Helical" evidence="10">
    <location>
        <begin position="371"/>
        <end position="391"/>
    </location>
</feature>
<dbReference type="Gene3D" id="1.20.1560.10">
    <property type="entry name" value="ABC transporter type 1, transmembrane domain"/>
    <property type="match status" value="1"/>
</dbReference>
<dbReference type="Pfam" id="PF00005">
    <property type="entry name" value="ABC_tran"/>
    <property type="match status" value="1"/>
</dbReference>
<feature type="region of interest" description="Disordered" evidence="9">
    <location>
        <begin position="180"/>
        <end position="203"/>
    </location>
</feature>
<evidence type="ECO:0000256" key="6">
    <source>
        <dbReference type="ARBA" id="ARBA00022989"/>
    </source>
</evidence>
<dbReference type="InParanoid" id="A0A5J5F9V1"/>
<feature type="transmembrane region" description="Helical" evidence="10">
    <location>
        <begin position="474"/>
        <end position="502"/>
    </location>
</feature>
<dbReference type="InterPro" id="IPR027417">
    <property type="entry name" value="P-loop_NTPase"/>
</dbReference>
<dbReference type="PANTHER" id="PTHR24221:SF651">
    <property type="entry name" value="HEAVY METAL TOLERANCE PROTEIN"/>
    <property type="match status" value="1"/>
</dbReference>
<keyword evidence="5" id="KW-0067">ATP-binding</keyword>
<evidence type="ECO:0000256" key="4">
    <source>
        <dbReference type="ARBA" id="ARBA00022741"/>
    </source>
</evidence>
<dbReference type="InterPro" id="IPR003439">
    <property type="entry name" value="ABC_transporter-like_ATP-bd"/>
</dbReference>
<dbReference type="InterPro" id="IPR003593">
    <property type="entry name" value="AAA+_ATPase"/>
</dbReference>
<dbReference type="Pfam" id="PF00664">
    <property type="entry name" value="ABC_membrane"/>
    <property type="match status" value="1"/>
</dbReference>
<dbReference type="CDD" id="cd03253">
    <property type="entry name" value="ABCC_ATM1_transporter"/>
    <property type="match status" value="1"/>
</dbReference>
<dbReference type="PROSITE" id="PS50929">
    <property type="entry name" value="ABC_TM1F"/>
    <property type="match status" value="1"/>
</dbReference>
<dbReference type="GO" id="GO:0016887">
    <property type="term" value="F:ATP hydrolysis activity"/>
    <property type="evidence" value="ECO:0007669"/>
    <property type="project" value="InterPro"/>
</dbReference>
<dbReference type="Gene3D" id="3.40.50.300">
    <property type="entry name" value="P-loop containing nucleotide triphosphate hydrolases"/>
    <property type="match status" value="1"/>
</dbReference>
<keyword evidence="7 10" id="KW-0472">Membrane</keyword>
<evidence type="ECO:0000256" key="3">
    <source>
        <dbReference type="ARBA" id="ARBA00022692"/>
    </source>
</evidence>
<keyword evidence="4" id="KW-0547">Nucleotide-binding</keyword>
<comment type="similarity">
    <text evidence="8">Belongs to the ABC transporter superfamily. ABCB family. Heavy Metal importer (TC 3.A.1.210) subfamily.</text>
</comment>
<protein>
    <recommendedName>
        <fullName evidence="15">P-loop containing nucleoside triphosphate hydrolase protein</fullName>
    </recommendedName>
</protein>
<dbReference type="InterPro" id="IPR017871">
    <property type="entry name" value="ABC_transporter-like_CS"/>
</dbReference>
<dbReference type="PANTHER" id="PTHR24221">
    <property type="entry name" value="ATP-BINDING CASSETTE SUB-FAMILY B"/>
    <property type="match status" value="1"/>
</dbReference>
<dbReference type="CDD" id="cd18583">
    <property type="entry name" value="ABC_6TM_HMT1"/>
    <property type="match status" value="1"/>
</dbReference>
<keyword evidence="2" id="KW-0813">Transport</keyword>
<dbReference type="InterPro" id="IPR039421">
    <property type="entry name" value="Type_1_exporter"/>
</dbReference>
<evidence type="ECO:0008006" key="15">
    <source>
        <dbReference type="Google" id="ProtNLM"/>
    </source>
</evidence>
<dbReference type="PROSITE" id="PS50893">
    <property type="entry name" value="ABC_TRANSPORTER_2"/>
    <property type="match status" value="1"/>
</dbReference>
<comment type="caution">
    <text evidence="13">The sequence shown here is derived from an EMBL/GenBank/DDBJ whole genome shotgun (WGS) entry which is preliminary data.</text>
</comment>